<accession>A0ABU6CVJ6</accession>
<reference evidence="3" key="1">
    <citation type="submission" date="2023-07" db="EMBL/GenBank/DDBJ databases">
        <title>The carbon used by Thiothrix.</title>
        <authorList>
            <person name="Chen L."/>
        </authorList>
    </citation>
    <scope>NUCLEOTIDE SEQUENCE [LARGE SCALE GENOMIC DNA]</scope>
</reference>
<evidence type="ECO:0000313" key="3">
    <source>
        <dbReference type="Proteomes" id="UP001308005"/>
    </source>
</evidence>
<organism evidence="2 3">
    <name type="scientific">Candidatus Thiothrix phosphatis</name>
    <dbReference type="NCBI Taxonomy" id="3112415"/>
    <lineage>
        <taxon>Bacteria</taxon>
        <taxon>Pseudomonadati</taxon>
        <taxon>Pseudomonadota</taxon>
        <taxon>Gammaproteobacteria</taxon>
        <taxon>Thiotrichales</taxon>
        <taxon>Thiotrichaceae</taxon>
        <taxon>Thiothrix</taxon>
    </lineage>
</organism>
<dbReference type="RefSeq" id="WP_324693306.1">
    <property type="nucleotide sequence ID" value="NZ_JAYMYJ010000030.1"/>
</dbReference>
<proteinExistence type="predicted"/>
<evidence type="ECO:0000256" key="1">
    <source>
        <dbReference type="SAM" id="MobiDB-lite"/>
    </source>
</evidence>
<dbReference type="Proteomes" id="UP001308005">
    <property type="component" value="Unassembled WGS sequence"/>
</dbReference>
<evidence type="ECO:0000313" key="2">
    <source>
        <dbReference type="EMBL" id="MEB4590073.1"/>
    </source>
</evidence>
<dbReference type="EMBL" id="JAYMYJ010000030">
    <property type="protein sequence ID" value="MEB4590073.1"/>
    <property type="molecule type" value="Genomic_DNA"/>
</dbReference>
<reference evidence="2 3" key="2">
    <citation type="submission" date="2024-01" db="EMBL/GenBank/DDBJ databases">
        <authorList>
            <person name="Xie X."/>
        </authorList>
    </citation>
    <scope>NUCLEOTIDE SEQUENCE [LARGE SCALE GENOMIC DNA]</scope>
    <source>
        <strain evidence="2">SCUT-1</strain>
    </source>
</reference>
<sequence>MASPSHQPDGCATNGQPTEKRTTRATVSANGRKLEKPIQMVVQPGIISHPARAYLAGQAS</sequence>
<protein>
    <submittedName>
        <fullName evidence="2">Uncharacterized protein</fullName>
    </submittedName>
</protein>
<name>A0ABU6CVJ6_9GAMM</name>
<feature type="region of interest" description="Disordered" evidence="1">
    <location>
        <begin position="1"/>
        <end position="28"/>
    </location>
</feature>
<keyword evidence="3" id="KW-1185">Reference proteome</keyword>
<comment type="caution">
    <text evidence="2">The sequence shown here is derived from an EMBL/GenBank/DDBJ whole genome shotgun (WGS) entry which is preliminary data.</text>
</comment>
<gene>
    <name evidence="2" type="ORF">VSS37_03690</name>
</gene>